<reference evidence="6" key="2">
    <citation type="submission" date="2025-09" db="UniProtKB">
        <authorList>
            <consortium name="Ensembl"/>
        </authorList>
    </citation>
    <scope>IDENTIFICATION</scope>
</reference>
<name>A0A663MMA0_ATHCN</name>
<evidence type="ECO:0000313" key="6">
    <source>
        <dbReference type="Ensembl" id="ENSACUP00000012987.1"/>
    </source>
</evidence>
<dbReference type="AlphaFoldDB" id="A0A663MMA0"/>
<dbReference type="Proteomes" id="UP000472269">
    <property type="component" value="Unplaced"/>
</dbReference>
<dbReference type="InterPro" id="IPR019002">
    <property type="entry name" value="Ribosome_biogenesis_Nop16"/>
</dbReference>
<dbReference type="PANTHER" id="PTHR13243">
    <property type="entry name" value="HSPC111 PROTEIN-RELATED"/>
    <property type="match status" value="1"/>
</dbReference>
<evidence type="ECO:0000256" key="1">
    <source>
        <dbReference type="ARBA" id="ARBA00004604"/>
    </source>
</evidence>
<keyword evidence="4" id="KW-0539">Nucleus</keyword>
<dbReference type="GO" id="GO:0005730">
    <property type="term" value="C:nucleolus"/>
    <property type="evidence" value="ECO:0007669"/>
    <property type="project" value="UniProtKB-SubCell"/>
</dbReference>
<protein>
    <recommendedName>
        <fullName evidence="3">Nucleolar protein 16</fullName>
    </recommendedName>
</protein>
<evidence type="ECO:0000256" key="5">
    <source>
        <dbReference type="SAM" id="MobiDB-lite"/>
    </source>
</evidence>
<evidence type="ECO:0000256" key="3">
    <source>
        <dbReference type="ARBA" id="ARBA00015522"/>
    </source>
</evidence>
<feature type="region of interest" description="Disordered" evidence="5">
    <location>
        <begin position="1"/>
        <end position="30"/>
    </location>
</feature>
<accession>A0A663MMA0</accession>
<evidence type="ECO:0000256" key="4">
    <source>
        <dbReference type="ARBA" id="ARBA00023242"/>
    </source>
</evidence>
<keyword evidence="7" id="KW-1185">Reference proteome</keyword>
<reference evidence="6" key="1">
    <citation type="submission" date="2025-08" db="UniProtKB">
        <authorList>
            <consortium name="Ensembl"/>
        </authorList>
    </citation>
    <scope>IDENTIFICATION</scope>
</reference>
<proteinExistence type="inferred from homology"/>
<comment type="similarity">
    <text evidence="2">Belongs to the NOP16 family.</text>
</comment>
<dbReference type="Ensembl" id="ENSACUT00000013859.1">
    <property type="protein sequence ID" value="ENSACUP00000012987.1"/>
    <property type="gene ID" value="ENSACUG00000008772.1"/>
</dbReference>
<sequence length="248" mass="27882">DRRTAQGSRAGAARTSSCLLPASPHPRASHIRHAWDPTKSVAQNLAEMGLAEDPNKAVPIPRKKGWGALEVLLASLPCFMVSVLCLEMEYEASLPEKKSNTLSRDLIDYVRYMIQNHGENYKVSIHSWIFCRMRIANPLCLGSCFAISRLLRGSSTLNLGRALSESGSDRSQPAWAFGAWLVWSGVCSWGHSSGLPSPLSQEMARDEKNYYQDTPKQIKRKINVYKNFYPEEYKDFIASLKQEKMDVQ</sequence>
<comment type="subcellular location">
    <subcellularLocation>
        <location evidence="1">Nucleus</location>
        <location evidence="1">Nucleolus</location>
    </subcellularLocation>
</comment>
<organism evidence="6 7">
    <name type="scientific">Athene cunicularia</name>
    <name type="common">Burrowing owl</name>
    <name type="synonym">Speotyto cunicularia</name>
    <dbReference type="NCBI Taxonomy" id="194338"/>
    <lineage>
        <taxon>Eukaryota</taxon>
        <taxon>Metazoa</taxon>
        <taxon>Chordata</taxon>
        <taxon>Craniata</taxon>
        <taxon>Vertebrata</taxon>
        <taxon>Euteleostomi</taxon>
        <taxon>Archelosauria</taxon>
        <taxon>Archosauria</taxon>
        <taxon>Dinosauria</taxon>
        <taxon>Saurischia</taxon>
        <taxon>Theropoda</taxon>
        <taxon>Coelurosauria</taxon>
        <taxon>Aves</taxon>
        <taxon>Neognathae</taxon>
        <taxon>Neoaves</taxon>
        <taxon>Telluraves</taxon>
        <taxon>Strigiformes</taxon>
        <taxon>Strigidae</taxon>
        <taxon>Athene</taxon>
    </lineage>
</organism>
<evidence type="ECO:0000313" key="7">
    <source>
        <dbReference type="Proteomes" id="UP000472269"/>
    </source>
</evidence>
<evidence type="ECO:0000256" key="2">
    <source>
        <dbReference type="ARBA" id="ARBA00008479"/>
    </source>
</evidence>
<dbReference type="GO" id="GO:0042273">
    <property type="term" value="P:ribosomal large subunit biogenesis"/>
    <property type="evidence" value="ECO:0007669"/>
    <property type="project" value="TreeGrafter"/>
</dbReference>
<dbReference type="PANTHER" id="PTHR13243:SF1">
    <property type="entry name" value="NUCLEOLAR PROTEIN 16"/>
    <property type="match status" value="1"/>
</dbReference>